<proteinExistence type="predicted"/>
<comment type="subcellular location">
    <subcellularLocation>
        <location evidence="1">Nucleus</location>
    </subcellularLocation>
</comment>
<evidence type="ECO:0000313" key="5">
    <source>
        <dbReference type="Proteomes" id="UP001235939"/>
    </source>
</evidence>
<dbReference type="InterPro" id="IPR006600">
    <property type="entry name" value="HTH_CenpB_DNA-bd_dom"/>
</dbReference>
<evidence type="ECO:0000256" key="1">
    <source>
        <dbReference type="ARBA" id="ARBA00004123"/>
    </source>
</evidence>
<dbReference type="Pfam" id="PF03184">
    <property type="entry name" value="DDE_1"/>
    <property type="match status" value="1"/>
</dbReference>
<evidence type="ECO:0000259" key="3">
    <source>
        <dbReference type="PROSITE" id="PS51253"/>
    </source>
</evidence>
<evidence type="ECO:0000313" key="4">
    <source>
        <dbReference type="EMBL" id="UYV77412.1"/>
    </source>
</evidence>
<sequence>MKEKGAVGRIAKNTKKKTISLETKLDILRRFDKGEKAVEIAKAVGLAATTVRTIRDPYGDKIREAAKFATSLDAEMMTRTRSASMIKMESLLSIWIENQVAERIPLSKMVIQKKARSLFDDIKGKVVSDDNANGSENETFESSQGWFERFKVRANLHSITLKGEAASADITAAERYPTEFKKNYSRGVLWFETKRSYLKQRTTSLFKNWVTTCAVPEIKAHCIKENLNFKALVIEDNAPSHPVYVDELSENVKFVFFFQPNTTPIIQPMDQGVISTFKGYYLRRTFKLLLSETDGQDKPTMLEFWKMFSIMKAIKIISDSWEEVKPSCMNGVWRKIWPECVHRSAAEVDGTPAVRHEISNLARESNFEGIEETDINELLTSHNQEFSNKELLQLELHFANEEDDSNRLIEISKEQNLTSKQISKAMCLIDEAMEIFLKNDPDSGRSLKVSQAVATNINCYKEIYLKLKKKLFNKQ</sequence>
<reference evidence="4 5" key="1">
    <citation type="submission" date="2022-01" db="EMBL/GenBank/DDBJ databases">
        <title>A chromosomal length assembly of Cordylochernes scorpioides.</title>
        <authorList>
            <person name="Zeh D."/>
            <person name="Zeh J."/>
        </authorList>
    </citation>
    <scope>NUCLEOTIDE SEQUENCE [LARGE SCALE GENOMIC DNA]</scope>
    <source>
        <strain evidence="4">IN4F17</strain>
        <tissue evidence="4">Whole Body</tissue>
    </source>
</reference>
<dbReference type="EMBL" id="CP092877">
    <property type="protein sequence ID" value="UYV77412.1"/>
    <property type="molecule type" value="Genomic_DNA"/>
</dbReference>
<feature type="domain" description="HTH CENPB-type" evidence="3">
    <location>
        <begin position="76"/>
        <end position="160"/>
    </location>
</feature>
<protein>
    <submittedName>
        <fullName evidence="4">CENPBD1</fullName>
    </submittedName>
</protein>
<dbReference type="PANTHER" id="PTHR19303">
    <property type="entry name" value="TRANSPOSON"/>
    <property type="match status" value="1"/>
</dbReference>
<dbReference type="InterPro" id="IPR009057">
    <property type="entry name" value="Homeodomain-like_sf"/>
</dbReference>
<dbReference type="Gene3D" id="1.10.10.60">
    <property type="entry name" value="Homeodomain-like"/>
    <property type="match status" value="2"/>
</dbReference>
<dbReference type="InterPro" id="IPR050863">
    <property type="entry name" value="CenT-Element_Derived"/>
</dbReference>
<name>A0ABY6L8D3_9ARAC</name>
<dbReference type="Proteomes" id="UP001235939">
    <property type="component" value="Chromosome 15"/>
</dbReference>
<keyword evidence="2" id="KW-0238">DNA-binding</keyword>
<evidence type="ECO:0000256" key="2">
    <source>
        <dbReference type="ARBA" id="ARBA00023125"/>
    </source>
</evidence>
<organism evidence="4 5">
    <name type="scientific">Cordylochernes scorpioides</name>
    <dbReference type="NCBI Taxonomy" id="51811"/>
    <lineage>
        <taxon>Eukaryota</taxon>
        <taxon>Metazoa</taxon>
        <taxon>Ecdysozoa</taxon>
        <taxon>Arthropoda</taxon>
        <taxon>Chelicerata</taxon>
        <taxon>Arachnida</taxon>
        <taxon>Pseudoscorpiones</taxon>
        <taxon>Cheliferoidea</taxon>
        <taxon>Chernetidae</taxon>
        <taxon>Cordylochernes</taxon>
    </lineage>
</organism>
<accession>A0ABY6L8D3</accession>
<dbReference type="InterPro" id="IPR004875">
    <property type="entry name" value="DDE_SF_endonuclease_dom"/>
</dbReference>
<dbReference type="PANTHER" id="PTHR19303:SF26">
    <property type="entry name" value="TIGGER TRANSPOSABLE ELEMENT-DERIVED PROTEIN 1"/>
    <property type="match status" value="1"/>
</dbReference>
<keyword evidence="5" id="KW-1185">Reference proteome</keyword>
<dbReference type="SMART" id="SM00674">
    <property type="entry name" value="CENPB"/>
    <property type="match status" value="1"/>
</dbReference>
<dbReference type="Pfam" id="PF03221">
    <property type="entry name" value="HTH_Tnp_Tc5"/>
    <property type="match status" value="1"/>
</dbReference>
<dbReference type="SUPFAM" id="SSF46689">
    <property type="entry name" value="Homeodomain-like"/>
    <property type="match status" value="2"/>
</dbReference>
<dbReference type="PROSITE" id="PS51253">
    <property type="entry name" value="HTH_CENPB"/>
    <property type="match status" value="1"/>
</dbReference>
<gene>
    <name evidence="4" type="ORF">LAZ67_15000931</name>
</gene>